<organism evidence="1 2">
    <name type="scientific">Avena sativa</name>
    <name type="common">Oat</name>
    <dbReference type="NCBI Taxonomy" id="4498"/>
    <lineage>
        <taxon>Eukaryota</taxon>
        <taxon>Viridiplantae</taxon>
        <taxon>Streptophyta</taxon>
        <taxon>Embryophyta</taxon>
        <taxon>Tracheophyta</taxon>
        <taxon>Spermatophyta</taxon>
        <taxon>Magnoliopsida</taxon>
        <taxon>Liliopsida</taxon>
        <taxon>Poales</taxon>
        <taxon>Poaceae</taxon>
        <taxon>BOP clade</taxon>
        <taxon>Pooideae</taxon>
        <taxon>Poodae</taxon>
        <taxon>Poeae</taxon>
        <taxon>Poeae Chloroplast Group 1 (Aveneae type)</taxon>
        <taxon>Aveninae</taxon>
        <taxon>Avena</taxon>
    </lineage>
</organism>
<keyword evidence="2" id="KW-1185">Reference proteome</keyword>
<evidence type="ECO:0000313" key="1">
    <source>
        <dbReference type="EnsemblPlants" id="AVESA.00010b.r2.5CG0880140.1.CDS.1"/>
    </source>
</evidence>
<dbReference type="Proteomes" id="UP001732700">
    <property type="component" value="Chromosome 5C"/>
</dbReference>
<sequence>MPYKPKQASLISSLGQPIGQLSTQKMKMGKAPQILKKAAAMCKSKTAVFAGRLLVLAAHQHRRMTSVAVISDKIHALVLADRARLDCHKGLVMYKIENRHAVVHAVDMATDRLDQLAPFDQDSGHDGCPDWTLHPIFSADDNCYTDEYVDNDDGDVLLDACDADQEGQRSVMDVIRSNRKMEGLEFNMEDEIDQAADMFIRRFRQQLNKSF</sequence>
<reference evidence="1" key="2">
    <citation type="submission" date="2025-09" db="UniProtKB">
        <authorList>
            <consortium name="EnsemblPlants"/>
        </authorList>
    </citation>
    <scope>IDENTIFICATION</scope>
</reference>
<accession>A0ACD5XUD7</accession>
<proteinExistence type="predicted"/>
<reference evidence="1" key="1">
    <citation type="submission" date="2021-05" db="EMBL/GenBank/DDBJ databases">
        <authorList>
            <person name="Scholz U."/>
            <person name="Mascher M."/>
            <person name="Fiebig A."/>
        </authorList>
    </citation>
    <scope>NUCLEOTIDE SEQUENCE [LARGE SCALE GENOMIC DNA]</scope>
</reference>
<protein>
    <submittedName>
        <fullName evidence="1">Uncharacterized protein</fullName>
    </submittedName>
</protein>
<evidence type="ECO:0000313" key="2">
    <source>
        <dbReference type="Proteomes" id="UP001732700"/>
    </source>
</evidence>
<name>A0ACD5XUD7_AVESA</name>
<dbReference type="EnsemblPlants" id="AVESA.00010b.r2.5CG0880140.1">
    <property type="protein sequence ID" value="AVESA.00010b.r2.5CG0880140.1.CDS.1"/>
    <property type="gene ID" value="AVESA.00010b.r2.5CG0880140"/>
</dbReference>